<accession>A0A0L0H809</accession>
<dbReference type="GO" id="GO:0005739">
    <property type="term" value="C:mitochondrion"/>
    <property type="evidence" value="ECO:0007669"/>
    <property type="project" value="TreeGrafter"/>
</dbReference>
<dbReference type="VEuPathDB" id="FungiDB:SPPG_07127"/>
<evidence type="ECO:0000313" key="5">
    <source>
        <dbReference type="Proteomes" id="UP000053201"/>
    </source>
</evidence>
<dbReference type="Proteomes" id="UP000053201">
    <property type="component" value="Unassembled WGS sequence"/>
</dbReference>
<dbReference type="OMA" id="DVFTWQM"/>
<name>A0A0L0H809_SPIPD</name>
<dbReference type="InterPro" id="IPR019560">
    <property type="entry name" value="Mitochondrial_18_kDa_protein"/>
</dbReference>
<organism evidence="4 5">
    <name type="scientific">Spizellomyces punctatus (strain DAOM BR117)</name>
    <dbReference type="NCBI Taxonomy" id="645134"/>
    <lineage>
        <taxon>Eukaryota</taxon>
        <taxon>Fungi</taxon>
        <taxon>Fungi incertae sedis</taxon>
        <taxon>Chytridiomycota</taxon>
        <taxon>Chytridiomycota incertae sedis</taxon>
        <taxon>Chytridiomycetes</taxon>
        <taxon>Spizellomycetales</taxon>
        <taxon>Spizellomycetaceae</taxon>
        <taxon>Spizellomyces</taxon>
    </lineage>
</organism>
<reference evidence="4 5" key="1">
    <citation type="submission" date="2009-08" db="EMBL/GenBank/DDBJ databases">
        <title>The Genome Sequence of Spizellomyces punctatus strain DAOM BR117.</title>
        <authorList>
            <consortium name="The Broad Institute Genome Sequencing Platform"/>
            <person name="Russ C."/>
            <person name="Cuomo C."/>
            <person name="Shea T."/>
            <person name="Young S.K."/>
            <person name="Zeng Q."/>
            <person name="Koehrsen M."/>
            <person name="Haas B."/>
            <person name="Borodovsky M."/>
            <person name="Guigo R."/>
            <person name="Alvarado L."/>
            <person name="Berlin A."/>
            <person name="Bochicchio J."/>
            <person name="Borenstein D."/>
            <person name="Chapman S."/>
            <person name="Chen Z."/>
            <person name="Engels R."/>
            <person name="Freedman E."/>
            <person name="Gellesch M."/>
            <person name="Goldberg J."/>
            <person name="Griggs A."/>
            <person name="Gujja S."/>
            <person name="Heiman D."/>
            <person name="Hepburn T."/>
            <person name="Howarth C."/>
            <person name="Jen D."/>
            <person name="Larson L."/>
            <person name="Lewis B."/>
            <person name="Mehta T."/>
            <person name="Park D."/>
            <person name="Pearson M."/>
            <person name="Roberts A."/>
            <person name="Saif S."/>
            <person name="Shenoy N."/>
            <person name="Sisk P."/>
            <person name="Stolte C."/>
            <person name="Sykes S."/>
            <person name="Thomson T."/>
            <person name="Walk T."/>
            <person name="White J."/>
            <person name="Yandava C."/>
            <person name="Burger G."/>
            <person name="Gray M.W."/>
            <person name="Holland P.W.H."/>
            <person name="King N."/>
            <person name="Lang F.B.F."/>
            <person name="Roger A.J."/>
            <person name="Ruiz-Trillo I."/>
            <person name="Lander E."/>
            <person name="Nusbaum C."/>
        </authorList>
    </citation>
    <scope>NUCLEOTIDE SEQUENCE [LARGE SCALE GENOMIC DNA]</scope>
    <source>
        <strain evidence="4 5">DAOM BR117</strain>
    </source>
</reference>
<evidence type="ECO:0000256" key="1">
    <source>
        <dbReference type="ARBA" id="ARBA00009224"/>
    </source>
</evidence>
<dbReference type="Pfam" id="PF10558">
    <property type="entry name" value="MTP18"/>
    <property type="match status" value="2"/>
</dbReference>
<comment type="similarity">
    <text evidence="1">Belongs to the MTFP1 family.</text>
</comment>
<protein>
    <recommendedName>
        <fullName evidence="2">Mitochondrial fission process protein 1</fullName>
    </recommendedName>
    <alternativeName>
        <fullName evidence="3">Mitochondrial 18 kDa protein</fullName>
    </alternativeName>
</protein>
<sequence length="209" mass="23052">MANDNTKPKDDESSSLATTIKENYSPAHASPTTLLTSDHPPETTDTPLRFLGYAARLRTIAIAGSRYLAYTSDVGEAFRPVVDPRIVKAAYAISFGYVGFDVAFEGVKAAKEGKDEKEIARVVVKRSVFQGLASLLLPAVTIHTVVDVTGKLIQNRPKTPLMRWTPTLAGLMVVPFLPIMYDHPLEGFIDKTFDKIWPVDEKDSKQKTE</sequence>
<dbReference type="PANTHER" id="PTHR11001:SF2">
    <property type="entry name" value="MITOCHONDRIAL FISSION PROCESS PROTEIN 1"/>
    <property type="match status" value="1"/>
</dbReference>
<evidence type="ECO:0000313" key="4">
    <source>
        <dbReference type="EMBL" id="KNC97660.1"/>
    </source>
</evidence>
<dbReference type="OrthoDB" id="424969at2759"/>
<proteinExistence type="inferred from homology"/>
<keyword evidence="5" id="KW-1185">Reference proteome</keyword>
<evidence type="ECO:0000256" key="3">
    <source>
        <dbReference type="ARBA" id="ARBA00029631"/>
    </source>
</evidence>
<dbReference type="eggNOG" id="KOG3945">
    <property type="taxonomic scope" value="Eukaryota"/>
</dbReference>
<dbReference type="EMBL" id="KQ257463">
    <property type="protein sequence ID" value="KNC97660.1"/>
    <property type="molecule type" value="Genomic_DNA"/>
</dbReference>
<dbReference type="GeneID" id="27690370"/>
<dbReference type="GO" id="GO:0000266">
    <property type="term" value="P:mitochondrial fission"/>
    <property type="evidence" value="ECO:0007669"/>
    <property type="project" value="TreeGrafter"/>
</dbReference>
<dbReference type="InParanoid" id="A0A0L0H809"/>
<dbReference type="AlphaFoldDB" id="A0A0L0H809"/>
<evidence type="ECO:0000256" key="2">
    <source>
        <dbReference type="ARBA" id="ARBA00017835"/>
    </source>
</evidence>
<dbReference type="RefSeq" id="XP_016605700.1">
    <property type="nucleotide sequence ID" value="XM_016755304.1"/>
</dbReference>
<gene>
    <name evidence="4" type="ORF">SPPG_07127</name>
</gene>
<dbReference type="PANTHER" id="PTHR11001">
    <property type="entry name" value="MITOCHONDRIAL FISSION PROCESS PROTEIN 1"/>
    <property type="match status" value="1"/>
</dbReference>